<reference evidence="1 2" key="1">
    <citation type="submission" date="2017-06" db="EMBL/GenBank/DDBJ databases">
        <title>Complete genome sequence of Nitrospirillum amazonense strain CBAmC, an endophytic nitrogen-fixing and plant growth-promoting bacterium, isolated from sugarcane.</title>
        <authorList>
            <person name="Schwab S."/>
            <person name="dos Santos Teixeira K.R."/>
            <person name="Simoes Araujo J.L."/>
            <person name="Soares Vidal M."/>
            <person name="Borges de Freitas H.R."/>
            <person name="Rivello Crivelaro A.L."/>
            <person name="Bueno de Camargo Nunes A."/>
            <person name="dos Santos C.M."/>
            <person name="Palmeira da Silva Rosa D."/>
            <person name="da Silva Padilha D."/>
            <person name="da Silva E."/>
            <person name="Araujo Terra L."/>
            <person name="Soares Mendes V."/>
            <person name="Farinelli L."/>
            <person name="Magalhaes Cruz L."/>
            <person name="Baldani J.I."/>
        </authorList>
    </citation>
    <scope>NUCLEOTIDE SEQUENCE [LARGE SCALE GENOMIC DNA]</scope>
    <source>
        <strain evidence="1 2">CBAmC</strain>
    </source>
</reference>
<dbReference type="KEGG" id="nao:Y958_29235"/>
<accession>A0A248K2P3</accession>
<keyword evidence="2" id="KW-1185">Reference proteome</keyword>
<sequence length="117" mass="12407">MAAFLRTTARLTVIASVGLLLTACGDNNPVLGKWEMSKAATKEQQDAAIFGETVEFTAGAMVPSNGFPAVPVSYKHDGDTWFIVTADGHSITAHRTKNDLTLEVPMLGSVPFVKAKG</sequence>
<dbReference type="AlphaFoldDB" id="A0A248K2P3"/>
<dbReference type="EMBL" id="CP022113">
    <property type="protein sequence ID" value="ASG25059.1"/>
    <property type="molecule type" value="Genomic_DNA"/>
</dbReference>
<name>A0A248K2P3_9PROT</name>
<organism evidence="1 2">
    <name type="scientific">Nitrospirillum viridazoti CBAmc</name>
    <dbReference type="NCBI Taxonomy" id="1441467"/>
    <lineage>
        <taxon>Bacteria</taxon>
        <taxon>Pseudomonadati</taxon>
        <taxon>Pseudomonadota</taxon>
        <taxon>Alphaproteobacteria</taxon>
        <taxon>Rhodospirillales</taxon>
        <taxon>Azospirillaceae</taxon>
        <taxon>Nitrospirillum</taxon>
        <taxon>Nitrospirillum viridazoti</taxon>
    </lineage>
</organism>
<evidence type="ECO:0008006" key="3">
    <source>
        <dbReference type="Google" id="ProtNLM"/>
    </source>
</evidence>
<dbReference type="PROSITE" id="PS51257">
    <property type="entry name" value="PROKAR_LIPOPROTEIN"/>
    <property type="match status" value="1"/>
</dbReference>
<proteinExistence type="predicted"/>
<dbReference type="Proteomes" id="UP000197153">
    <property type="component" value="Chromosome 4"/>
</dbReference>
<dbReference type="RefSeq" id="WP_088875449.1">
    <property type="nucleotide sequence ID" value="NZ_CP022113.1"/>
</dbReference>
<gene>
    <name evidence="1" type="ORF">Y958_29235</name>
</gene>
<evidence type="ECO:0000313" key="2">
    <source>
        <dbReference type="Proteomes" id="UP000197153"/>
    </source>
</evidence>
<evidence type="ECO:0000313" key="1">
    <source>
        <dbReference type="EMBL" id="ASG25059.1"/>
    </source>
</evidence>
<protein>
    <recommendedName>
        <fullName evidence="3">Lipocalin-like domain-containing protein</fullName>
    </recommendedName>
</protein>